<feature type="region of interest" description="Disordered" evidence="6">
    <location>
        <begin position="244"/>
        <end position="275"/>
    </location>
</feature>
<dbReference type="Gene3D" id="3.90.70.10">
    <property type="entry name" value="Cysteine proteinases"/>
    <property type="match status" value="1"/>
</dbReference>
<evidence type="ECO:0000313" key="9">
    <source>
        <dbReference type="Proteomes" id="UP001209570"/>
    </source>
</evidence>
<evidence type="ECO:0000256" key="6">
    <source>
        <dbReference type="SAM" id="MobiDB-lite"/>
    </source>
</evidence>
<feature type="compositionally biased region" description="Basic and acidic residues" evidence="6">
    <location>
        <begin position="882"/>
        <end position="893"/>
    </location>
</feature>
<name>A0AAD5LSY8_PYTIN</name>
<keyword evidence="9" id="KW-1185">Reference proteome</keyword>
<dbReference type="Pfam" id="PF00648">
    <property type="entry name" value="Peptidase_C2"/>
    <property type="match status" value="1"/>
</dbReference>
<evidence type="ECO:0000256" key="5">
    <source>
        <dbReference type="PROSITE-ProRule" id="PRU00239"/>
    </source>
</evidence>
<proteinExistence type="inferred from homology"/>
<dbReference type="Proteomes" id="UP001209570">
    <property type="component" value="Unassembled WGS sequence"/>
</dbReference>
<organism evidence="8 9">
    <name type="scientific">Pythium insidiosum</name>
    <name type="common">Pythiosis disease agent</name>
    <dbReference type="NCBI Taxonomy" id="114742"/>
    <lineage>
        <taxon>Eukaryota</taxon>
        <taxon>Sar</taxon>
        <taxon>Stramenopiles</taxon>
        <taxon>Oomycota</taxon>
        <taxon>Peronosporomycetes</taxon>
        <taxon>Pythiales</taxon>
        <taxon>Pythiaceae</taxon>
        <taxon>Pythium</taxon>
    </lineage>
</organism>
<accession>A0AAD5LSY8</accession>
<dbReference type="Gene3D" id="2.60.120.380">
    <property type="match status" value="2"/>
</dbReference>
<dbReference type="EMBL" id="JAKCXM010000004">
    <property type="protein sequence ID" value="KAJ0409455.1"/>
    <property type="molecule type" value="Genomic_DNA"/>
</dbReference>
<dbReference type="PROSITE" id="PS50203">
    <property type="entry name" value="CALPAIN_CAT"/>
    <property type="match status" value="1"/>
</dbReference>
<evidence type="ECO:0000259" key="7">
    <source>
        <dbReference type="PROSITE" id="PS50203"/>
    </source>
</evidence>
<protein>
    <recommendedName>
        <fullName evidence="7">Calpain catalytic domain-containing protein</fullName>
    </recommendedName>
</protein>
<dbReference type="PANTHER" id="PTHR10183:SF379">
    <property type="entry name" value="CALPAIN-5"/>
    <property type="match status" value="1"/>
</dbReference>
<dbReference type="InterPro" id="IPR001300">
    <property type="entry name" value="Peptidase_C2_calpain_cat"/>
</dbReference>
<sequence length="1144" mass="125091">MELFEVPRTGGPTEDEIVQQLLREADPSGAAPLYEDPEFCPSEPSTLYLDAKKLPEYAGEHDGSVAWYRPTEYTDDPDYFKSPSGCGVLREGALHDAWLLGVFAAVALHPDSLIENLFVSESLDQFKQHGVYTCRFYKNARWVHVTTDTRVPYSVELGDDELRPAKGGSTPGHLLYGASLNKNEVFVPLLEKAYAKLHGCYQVLAEGHGGSVSCKILEAFLDCTGGSAQRIDLVEEKRRVQHAAMAARAGKDAEQDGGPDDDAESAKASESGDAAGEEQDLALTALWRRVVRYVKRKCIVTAQLRQLSFNAYDLTPTGILKNRQYVVLHTKEVSLGSSKASGASSSNNNNNNSSSSSGGGSAKEPVLRFVKLKNVWGRGMWKGEWSNDDSKWEEHLQVENALRNDPACAFSRSGTDGCFWMVWEDFAEVFNELFVVHVFGGDDAGYQYNVAGEWLGFTAAGAPSGSGFGSSSGSSRPGTTTVAPGDDATGWRKGERPIDRTKWCVLRDADPNWHRNPQFRLTVAERTRGVLISLAQRDFRLFGGDNFAVNLVLVAQKPTRTAMLWEHPPAGPKIAAEAHSLSGATGAPGTAESHPHRPTTSGATPLPTLLPERELHVEDVVLEPDAAYFLVPFTDHAKVEMEFFLRVVAPRPVTVERVAPVWTCLQQGKWRSDDDETGDATTAGGPLLSQLHSGDENAAWCQNPQFWLRLPPMGPRRTARLLAARPFATIKIILRKTSHKGAGGGANATGAGAAGAAAKSRHRDVTKDRPNLIGLTVVRGKHPLERPADDAAAGADAGSKRSAAQQHTSLLRAQAKAPKTNFLGEIVEKRQWKLDDPKAAPRRRSSGADHRRNNDDEDDEDDDEDDDDGGAERDDDAALGADAKDAADNGDSARRRRRRLQTFPAPRLVVKPDEWCRVSEYSSPLVACTYLRKVPKEWLLASHGGLMIVPTLGEPNAEGTFDLQVDADFPLELDELPRFTTQRVPGEWTESTAVGCHLHSDWKKNPKLYLYLKGVRPAKVKITLTRSELEWQGKCKRDPVGTMIGFYLFQGSRLLRAVEHQAAAQAQGTAGGRSAGMILVNGRPWSETDFVPLHSVVSPPELILPSAFHDPYVIMPATYEPGKTGRFVVSVQCDTEFTLSADEP</sequence>
<comment type="caution">
    <text evidence="8">The sequence shown here is derived from an EMBL/GenBank/DDBJ whole genome shotgun (WGS) entry which is preliminary data.</text>
</comment>
<dbReference type="SUPFAM" id="SSF54001">
    <property type="entry name" value="Cysteine proteinases"/>
    <property type="match status" value="1"/>
</dbReference>
<dbReference type="SUPFAM" id="SSF49758">
    <property type="entry name" value="Calpain large subunit, middle domain (domain III)"/>
    <property type="match status" value="3"/>
</dbReference>
<keyword evidence="3" id="KW-0378">Hydrolase</keyword>
<gene>
    <name evidence="8" type="ORF">P43SY_002345</name>
</gene>
<dbReference type="PANTHER" id="PTHR10183">
    <property type="entry name" value="CALPAIN"/>
    <property type="match status" value="1"/>
</dbReference>
<dbReference type="InterPro" id="IPR022684">
    <property type="entry name" value="Calpain_cysteine_protease"/>
</dbReference>
<evidence type="ECO:0000256" key="1">
    <source>
        <dbReference type="ARBA" id="ARBA00007623"/>
    </source>
</evidence>
<evidence type="ECO:0000256" key="4">
    <source>
        <dbReference type="ARBA" id="ARBA00022807"/>
    </source>
</evidence>
<evidence type="ECO:0000256" key="2">
    <source>
        <dbReference type="ARBA" id="ARBA00022670"/>
    </source>
</evidence>
<feature type="region of interest" description="Disordered" evidence="6">
    <location>
        <begin position="582"/>
        <end position="605"/>
    </location>
</feature>
<feature type="compositionally biased region" description="Acidic residues" evidence="6">
    <location>
        <begin position="855"/>
        <end position="877"/>
    </location>
</feature>
<evidence type="ECO:0000313" key="8">
    <source>
        <dbReference type="EMBL" id="KAJ0409455.1"/>
    </source>
</evidence>
<feature type="domain" description="Calpain catalytic" evidence="7">
    <location>
        <begin position="33"/>
        <end position="439"/>
    </location>
</feature>
<dbReference type="SMART" id="SM00230">
    <property type="entry name" value="CysPc"/>
    <property type="match status" value="1"/>
</dbReference>
<keyword evidence="2" id="KW-0645">Protease</keyword>
<evidence type="ECO:0000256" key="3">
    <source>
        <dbReference type="ARBA" id="ARBA00022801"/>
    </source>
</evidence>
<feature type="compositionally biased region" description="Low complexity" evidence="6">
    <location>
        <begin position="471"/>
        <end position="481"/>
    </location>
</feature>
<feature type="region of interest" description="Disordered" evidence="6">
    <location>
        <begin position="833"/>
        <end position="899"/>
    </location>
</feature>
<feature type="compositionally biased region" description="Low complexity" evidence="6">
    <location>
        <begin position="748"/>
        <end position="758"/>
    </location>
</feature>
<dbReference type="GO" id="GO:0004198">
    <property type="term" value="F:calcium-dependent cysteine-type endopeptidase activity"/>
    <property type="evidence" value="ECO:0007669"/>
    <property type="project" value="InterPro"/>
</dbReference>
<dbReference type="InterPro" id="IPR038765">
    <property type="entry name" value="Papain-like_cys_pep_sf"/>
</dbReference>
<dbReference type="InterPro" id="IPR036213">
    <property type="entry name" value="Calpain_III_sf"/>
</dbReference>
<feature type="region of interest" description="Disordered" evidence="6">
    <location>
        <begin position="466"/>
        <end position="494"/>
    </location>
</feature>
<keyword evidence="4" id="KW-0788">Thiol protease</keyword>
<feature type="region of interest" description="Disordered" evidence="6">
    <location>
        <begin position="739"/>
        <end position="807"/>
    </location>
</feature>
<dbReference type="GO" id="GO:0006508">
    <property type="term" value="P:proteolysis"/>
    <property type="evidence" value="ECO:0007669"/>
    <property type="project" value="UniProtKB-KW"/>
</dbReference>
<reference evidence="8" key="1">
    <citation type="submission" date="2021-12" db="EMBL/GenBank/DDBJ databases">
        <title>Prjna785345.</title>
        <authorList>
            <person name="Rujirawat T."/>
            <person name="Krajaejun T."/>
        </authorList>
    </citation>
    <scope>NUCLEOTIDE SEQUENCE</scope>
    <source>
        <strain evidence="8">Pi057C3</strain>
    </source>
</reference>
<feature type="region of interest" description="Disordered" evidence="6">
    <location>
        <begin position="337"/>
        <end position="362"/>
    </location>
</feature>
<comment type="similarity">
    <text evidence="1">Belongs to the peptidase C2 family.</text>
</comment>
<feature type="compositionally biased region" description="Low complexity" evidence="6">
    <location>
        <begin position="337"/>
        <end position="356"/>
    </location>
</feature>
<comment type="caution">
    <text evidence="5">Lacks conserved residue(s) required for the propagation of feature annotation.</text>
</comment>
<dbReference type="AlphaFoldDB" id="A0AAD5LSY8"/>